<feature type="region of interest" description="Disordered" evidence="1">
    <location>
        <begin position="395"/>
        <end position="419"/>
    </location>
</feature>
<dbReference type="STRING" id="63057.A0A2P5FB14"/>
<organism evidence="2 3">
    <name type="scientific">Trema orientale</name>
    <name type="common">Charcoal tree</name>
    <name type="synonym">Celtis orientalis</name>
    <dbReference type="NCBI Taxonomy" id="63057"/>
    <lineage>
        <taxon>Eukaryota</taxon>
        <taxon>Viridiplantae</taxon>
        <taxon>Streptophyta</taxon>
        <taxon>Embryophyta</taxon>
        <taxon>Tracheophyta</taxon>
        <taxon>Spermatophyta</taxon>
        <taxon>Magnoliopsida</taxon>
        <taxon>eudicotyledons</taxon>
        <taxon>Gunneridae</taxon>
        <taxon>Pentapetalae</taxon>
        <taxon>rosids</taxon>
        <taxon>fabids</taxon>
        <taxon>Rosales</taxon>
        <taxon>Cannabaceae</taxon>
        <taxon>Trema</taxon>
    </lineage>
</organism>
<dbReference type="OrthoDB" id="20727at2759"/>
<keyword evidence="2" id="KW-0472">Membrane</keyword>
<comment type="caution">
    <text evidence="2">The sequence shown here is derived from an EMBL/GenBank/DDBJ whole genome shotgun (WGS) entry which is preliminary data.</text>
</comment>
<name>A0A2P5FB14_TREOI</name>
<dbReference type="PANTHER" id="PTHR24121">
    <property type="entry name" value="NO MECHANORECEPTOR POTENTIAL C, ISOFORM D-RELATED"/>
    <property type="match status" value="1"/>
</dbReference>
<dbReference type="SMART" id="SM00248">
    <property type="entry name" value="ANK"/>
    <property type="match status" value="6"/>
</dbReference>
<dbReference type="Pfam" id="PF13637">
    <property type="entry name" value="Ank_4"/>
    <property type="match status" value="1"/>
</dbReference>
<feature type="region of interest" description="Disordered" evidence="1">
    <location>
        <begin position="256"/>
        <end position="276"/>
    </location>
</feature>
<dbReference type="EMBL" id="JXTC01000047">
    <property type="protein sequence ID" value="PON94968.1"/>
    <property type="molecule type" value="Genomic_DNA"/>
</dbReference>
<feature type="compositionally biased region" description="Polar residues" evidence="1">
    <location>
        <begin position="258"/>
        <end position="268"/>
    </location>
</feature>
<dbReference type="Pfam" id="PF12796">
    <property type="entry name" value="Ank_2"/>
    <property type="match status" value="1"/>
</dbReference>
<keyword evidence="2" id="KW-0812">Transmembrane</keyword>
<accession>A0A2P5FB14</accession>
<dbReference type="PANTHER" id="PTHR24121:SF15">
    <property type="entry name" value="ANKYRIN REPEAT PROTEIN"/>
    <property type="match status" value="1"/>
</dbReference>
<dbReference type="Gene3D" id="1.25.40.20">
    <property type="entry name" value="Ankyrin repeat-containing domain"/>
    <property type="match status" value="3"/>
</dbReference>
<keyword evidence="3" id="KW-1185">Reference proteome</keyword>
<gene>
    <name evidence="2" type="ORF">TorRG33x02_091670</name>
</gene>
<evidence type="ECO:0000256" key="1">
    <source>
        <dbReference type="SAM" id="MobiDB-lite"/>
    </source>
</evidence>
<dbReference type="InterPro" id="IPR036770">
    <property type="entry name" value="Ankyrin_rpt-contain_sf"/>
</dbReference>
<proteinExistence type="predicted"/>
<sequence length="526" mass="58823">MASTAETPTLEMEKIKKELFNIAMKGEWEEVLRIYGQNPRAHEAKITRSGDTALHIAVSDCQEDVVEALVGHVVSNSKAALGIQNDRGNTPLHFAASMGNVRMCQCMARVDPSLVGARNKDSETPLFLAALRGKKEAFLCLHYICGTDHDGSYCRRQDGQTVLHCAIAGEYFDLAYQIIQLYPKLVNSVDEHGLSPLHILASTFVDELKLDPEPKNTQRRENKTKRNYPDNYKTCVNLAQLLTNAIEVVTVKKDAEHQSTGAGTNNTRGPKVDPTKEHKRHQSLHAPQGHQLFPPNYTNCFDFVKIVCKALLVILGFGSRMIIRVREKKEKHVWSVQIMNELLKHASMYEYENTGASPQALAQPHKDDGETKPYEIADGGDTTFAASMMDDKPIEAPTSIDNPLTSISQQDNGNRKNGEEKETAILIAAKNGVTEMVGKILQLFPVAIHDMNSEKKNIVLLAVEHRQPHVYKLLLRRNILKDSVFQQVDNKGNSALHLAAMLGDYKPWLIPGAALQMQWEIKWYEA</sequence>
<dbReference type="InParanoid" id="A0A2P5FB14"/>
<evidence type="ECO:0000313" key="2">
    <source>
        <dbReference type="EMBL" id="PON94968.1"/>
    </source>
</evidence>
<evidence type="ECO:0000313" key="3">
    <source>
        <dbReference type="Proteomes" id="UP000237000"/>
    </source>
</evidence>
<dbReference type="Proteomes" id="UP000237000">
    <property type="component" value="Unassembled WGS sequence"/>
</dbReference>
<dbReference type="InterPro" id="IPR002110">
    <property type="entry name" value="Ankyrin_rpt"/>
</dbReference>
<dbReference type="AlphaFoldDB" id="A0A2P5FB14"/>
<protein>
    <submittedName>
        <fullName evidence="2">Transmembrane protein</fullName>
    </submittedName>
</protein>
<feature type="compositionally biased region" description="Polar residues" evidence="1">
    <location>
        <begin position="399"/>
        <end position="412"/>
    </location>
</feature>
<reference evidence="3" key="1">
    <citation type="submission" date="2016-06" db="EMBL/GenBank/DDBJ databases">
        <title>Parallel loss of symbiosis genes in relatives of nitrogen-fixing non-legume Parasponia.</title>
        <authorList>
            <person name="Van Velzen R."/>
            <person name="Holmer R."/>
            <person name="Bu F."/>
            <person name="Rutten L."/>
            <person name="Van Zeijl A."/>
            <person name="Liu W."/>
            <person name="Santuari L."/>
            <person name="Cao Q."/>
            <person name="Sharma T."/>
            <person name="Shen D."/>
            <person name="Roswanjaya Y."/>
            <person name="Wardhani T."/>
            <person name="Kalhor M.S."/>
            <person name="Jansen J."/>
            <person name="Van den Hoogen J."/>
            <person name="Gungor B."/>
            <person name="Hartog M."/>
            <person name="Hontelez J."/>
            <person name="Verver J."/>
            <person name="Yang W.-C."/>
            <person name="Schijlen E."/>
            <person name="Repin R."/>
            <person name="Schilthuizen M."/>
            <person name="Schranz E."/>
            <person name="Heidstra R."/>
            <person name="Miyata K."/>
            <person name="Fedorova E."/>
            <person name="Kohlen W."/>
            <person name="Bisseling T."/>
            <person name="Smit S."/>
            <person name="Geurts R."/>
        </authorList>
    </citation>
    <scope>NUCLEOTIDE SEQUENCE [LARGE SCALE GENOMIC DNA]</scope>
    <source>
        <strain evidence="3">cv. RG33-2</strain>
    </source>
</reference>
<dbReference type="SUPFAM" id="SSF48403">
    <property type="entry name" value="Ankyrin repeat"/>
    <property type="match status" value="2"/>
</dbReference>